<dbReference type="RefSeq" id="WP_380804968.1">
    <property type="nucleotide sequence ID" value="NZ_JBHUIV010000020.1"/>
</dbReference>
<sequence>MLRFLIIFFNFFSFALFLEAREVDSVKIQQQKLFNEGLILSLPQAIQGQIPGLLVSRPGSNPNGNYDMIYRGYHTFKSRMQPLLMIDGMPGLSWHLVDPYLIDSIGVRRGSQLAQMGLQAAAGVFDASVSKPLNSGLSLSFLQNISMENYQRAYNNLSAKEFRTQAPPGTLFGESDTDWLEALTRTAWSTNTGLKLGYQSGNLTARTILSHRKVESIQRQAGFRQLSLFGALDYSFLNGKINAGASTLLVSRNSELGNTDFFQAAVAMNPTLGLEDPTNYFNRYGGNPKVRMKTDENSLSANMNMVQGYVTVNPLPHWTVKGRIGYLETNKNQFQLNGILSSSNDAGTLERNRIREDDRTFLELTSDYLIQIQDFTLNPGMRFTSQKISYDKTGSALIRSWQSGNTVIEEQTLPHDFGKYTLNAMGFFIHSDWKEKLYFDFLLQPEGAANLGENAGWGNFFGWDLKYRLNPRFLLFTSYSHTGMIPDRTGLSKTILQIEPFVNFTHFANPDMKWEDTFQWEIGGTGNFLRDKIYAEFRLFISQSSDFINLMQGYDWDYTDWNAYYPFTYQNFGAIRNQGTEWILKLNPVNLGKLSYQSSINATFIQSEWTDLEAEFVSLEGNDTGVSRGIGGNPLYQYSTIRTGESIGTARALEYLGIDRTTGQWILQQSNNPQDWRSDYVTQGKTIPRWWMGWNHQLQWKKWHLDAFFRGVFGHINANETNLMYGGVNFSNQNVLRSYQNLQDQGLKEFNRFSSYFIENSGFLSLHYLTISRDLDFLIRNKKISSTLSLIANNLFYITSYSAPDPEARLSTRPVWQMDEHIDYTDNYFSSGIDGASTWLPSRAFTVSFQLRF</sequence>
<dbReference type="EMBL" id="JBHUIV010000020">
    <property type="protein sequence ID" value="MFD2203095.1"/>
    <property type="molecule type" value="Genomic_DNA"/>
</dbReference>
<organism evidence="2 3">
    <name type="scientific">Shivajiella indica</name>
    <dbReference type="NCBI Taxonomy" id="872115"/>
    <lineage>
        <taxon>Bacteria</taxon>
        <taxon>Pseudomonadati</taxon>
        <taxon>Bacteroidota</taxon>
        <taxon>Cytophagia</taxon>
        <taxon>Cytophagales</taxon>
        <taxon>Cyclobacteriaceae</taxon>
        <taxon>Shivajiella</taxon>
    </lineage>
</organism>
<evidence type="ECO:0000313" key="2">
    <source>
        <dbReference type="EMBL" id="MFD2203095.1"/>
    </source>
</evidence>
<accession>A0ABW5BDY2</accession>
<evidence type="ECO:0000313" key="3">
    <source>
        <dbReference type="Proteomes" id="UP001597414"/>
    </source>
</evidence>
<dbReference type="Gene3D" id="2.170.130.10">
    <property type="entry name" value="TonB-dependent receptor, plug domain"/>
    <property type="match status" value="1"/>
</dbReference>
<evidence type="ECO:0000259" key="1">
    <source>
        <dbReference type="Pfam" id="PF07715"/>
    </source>
</evidence>
<dbReference type="SUPFAM" id="SSF56935">
    <property type="entry name" value="Porins"/>
    <property type="match status" value="1"/>
</dbReference>
<name>A0ABW5BDY2_9BACT</name>
<dbReference type="Proteomes" id="UP001597414">
    <property type="component" value="Unassembled WGS sequence"/>
</dbReference>
<gene>
    <name evidence="2" type="ORF">ACFSKV_16075</name>
</gene>
<dbReference type="InterPro" id="IPR012910">
    <property type="entry name" value="Plug_dom"/>
</dbReference>
<comment type="caution">
    <text evidence="2">The sequence shown here is derived from an EMBL/GenBank/DDBJ whole genome shotgun (WGS) entry which is preliminary data.</text>
</comment>
<keyword evidence="2" id="KW-0675">Receptor</keyword>
<dbReference type="Pfam" id="PF07715">
    <property type="entry name" value="Plug"/>
    <property type="match status" value="1"/>
</dbReference>
<protein>
    <submittedName>
        <fullName evidence="2">TonB-dependent receptor plug domain-containing protein</fullName>
    </submittedName>
</protein>
<dbReference type="InterPro" id="IPR037066">
    <property type="entry name" value="Plug_dom_sf"/>
</dbReference>
<feature type="domain" description="TonB-dependent receptor plug" evidence="1">
    <location>
        <begin position="28"/>
        <end position="124"/>
    </location>
</feature>
<keyword evidence="3" id="KW-1185">Reference proteome</keyword>
<reference evidence="3" key="1">
    <citation type="journal article" date="2019" name="Int. J. Syst. Evol. Microbiol.">
        <title>The Global Catalogue of Microorganisms (GCM) 10K type strain sequencing project: providing services to taxonomists for standard genome sequencing and annotation.</title>
        <authorList>
            <consortium name="The Broad Institute Genomics Platform"/>
            <consortium name="The Broad Institute Genome Sequencing Center for Infectious Disease"/>
            <person name="Wu L."/>
            <person name="Ma J."/>
        </authorList>
    </citation>
    <scope>NUCLEOTIDE SEQUENCE [LARGE SCALE GENOMIC DNA]</scope>
    <source>
        <strain evidence="3">KCTC 19812</strain>
    </source>
</reference>
<proteinExistence type="predicted"/>